<evidence type="ECO:0000256" key="2">
    <source>
        <dbReference type="ARBA" id="ARBA00009597"/>
    </source>
</evidence>
<keyword evidence="3" id="KW-0999">Mitochondrion inner membrane</keyword>
<dbReference type="InterPro" id="IPR007379">
    <property type="entry name" value="Tim44-like_dom"/>
</dbReference>
<evidence type="ECO:0000256" key="5">
    <source>
        <dbReference type="ARBA" id="ARBA00023128"/>
    </source>
</evidence>
<evidence type="ECO:0000256" key="3">
    <source>
        <dbReference type="ARBA" id="ARBA00022792"/>
    </source>
</evidence>
<evidence type="ECO:0000259" key="8">
    <source>
        <dbReference type="SMART" id="SM00978"/>
    </source>
</evidence>
<keyword evidence="5" id="KW-0496">Mitochondrion</keyword>
<dbReference type="GO" id="GO:0005743">
    <property type="term" value="C:mitochondrial inner membrane"/>
    <property type="evidence" value="ECO:0007669"/>
    <property type="project" value="UniProtKB-SubCell"/>
</dbReference>
<keyword evidence="6" id="KW-0472">Membrane</keyword>
<evidence type="ECO:0000256" key="1">
    <source>
        <dbReference type="ARBA" id="ARBA00004273"/>
    </source>
</evidence>
<dbReference type="Pfam" id="PF04280">
    <property type="entry name" value="Tim44"/>
    <property type="match status" value="1"/>
</dbReference>
<comment type="similarity">
    <text evidence="2">Belongs to the Tim44 family.</text>
</comment>
<dbReference type="SUPFAM" id="SSF54427">
    <property type="entry name" value="NTF2-like"/>
    <property type="match status" value="1"/>
</dbReference>
<dbReference type="AlphaFoldDB" id="A0A6T8SQ99"/>
<name>A0A6T8SQ99_9CHLO</name>
<evidence type="ECO:0000256" key="6">
    <source>
        <dbReference type="ARBA" id="ARBA00023136"/>
    </source>
</evidence>
<feature type="compositionally biased region" description="Low complexity" evidence="7">
    <location>
        <begin position="79"/>
        <end position="104"/>
    </location>
</feature>
<keyword evidence="4" id="KW-0809">Transit peptide</keyword>
<dbReference type="PANTHER" id="PTHR10721">
    <property type="entry name" value="MITOCHONDRIAL IMPORT INNER MEMBRANE TRANSLOCASE SUBUNIT TIM44"/>
    <property type="match status" value="1"/>
</dbReference>
<feature type="domain" description="Tim44-like" evidence="8">
    <location>
        <begin position="255"/>
        <end position="396"/>
    </location>
</feature>
<dbReference type="EMBL" id="HBFB01019207">
    <property type="protein sequence ID" value="CAD8682623.1"/>
    <property type="molecule type" value="Transcribed_RNA"/>
</dbReference>
<dbReference type="EMBL" id="HBFB01019206">
    <property type="protein sequence ID" value="CAD8682621.1"/>
    <property type="molecule type" value="Transcribed_RNA"/>
</dbReference>
<feature type="compositionally biased region" description="Low complexity" evidence="7">
    <location>
        <begin position="48"/>
        <end position="69"/>
    </location>
</feature>
<organism evidence="10">
    <name type="scientific">Chlamydomonas leiostraca</name>
    <dbReference type="NCBI Taxonomy" id="1034604"/>
    <lineage>
        <taxon>Eukaryota</taxon>
        <taxon>Viridiplantae</taxon>
        <taxon>Chlorophyta</taxon>
        <taxon>core chlorophytes</taxon>
        <taxon>Chlorophyceae</taxon>
        <taxon>CS clade</taxon>
        <taxon>Chlamydomonadales</taxon>
        <taxon>Chlamydomonadaceae</taxon>
        <taxon>Chlamydomonas</taxon>
    </lineage>
</organism>
<feature type="region of interest" description="Disordered" evidence="7">
    <location>
        <begin position="45"/>
        <end position="104"/>
    </location>
</feature>
<dbReference type="InterPro" id="IPR032710">
    <property type="entry name" value="NTF2-like_dom_sf"/>
</dbReference>
<sequence length="416" mass="45431">MALPSRLLLQALGSQACAQAQPALAQAVRILGASQYRLLSTSTSLQVQAQPQESTSQASTSASASQQEPKPQSPPNNTESASASGSSSQGSGEDAGAGSSSAGAEDLGQKVFGTFKAGFENVKQNIGSKMGDGAGKAEIIQSFTQEIRDVFKPSGAIRSATRKYTGAVMEMAEYDGPSALAVVKREPTGWEKLQDKFSSIPFLARMRGVKVNDTAAFKKGQEVLEELKEKYETSDHPAVHKIEEVKERVLTGSESSRAMREIRTRDPGFDLNNFVRSVKLDAPMVVGAFLRHDLETLRLHCGPELLERLTAIFKHFSEAGMFEDPTILFVGDVEIVEVRTMDEDPFIIAQFHCQQLKCTRDKFGNVVDGSADAIQRVYYFWGLQQEKTGVVTAEGELLPPRWVIKDMMWQSMLALV</sequence>
<gene>
    <name evidence="9" type="ORF">CLEI1391_LOCUS10787</name>
    <name evidence="10" type="ORF">CLEI1391_LOCUS10788</name>
</gene>
<dbReference type="GO" id="GO:0030150">
    <property type="term" value="P:protein import into mitochondrial matrix"/>
    <property type="evidence" value="ECO:0007669"/>
    <property type="project" value="TreeGrafter"/>
</dbReference>
<dbReference type="GO" id="GO:0051087">
    <property type="term" value="F:protein-folding chaperone binding"/>
    <property type="evidence" value="ECO:0007669"/>
    <property type="project" value="TreeGrafter"/>
</dbReference>
<accession>A0A6T8SQ99</accession>
<evidence type="ECO:0000313" key="9">
    <source>
        <dbReference type="EMBL" id="CAD8682621.1"/>
    </source>
</evidence>
<dbReference type="PANTHER" id="PTHR10721:SF1">
    <property type="entry name" value="MITOCHONDRIAL IMPORT INNER MEMBRANE TRANSLOCASE SUBUNIT TIM44"/>
    <property type="match status" value="1"/>
</dbReference>
<evidence type="ECO:0000256" key="7">
    <source>
        <dbReference type="SAM" id="MobiDB-lite"/>
    </source>
</evidence>
<protein>
    <recommendedName>
        <fullName evidence="8">Tim44-like domain-containing protein</fullName>
    </recommendedName>
</protein>
<dbReference type="InterPro" id="IPR039544">
    <property type="entry name" value="Tim44-like"/>
</dbReference>
<evidence type="ECO:0000256" key="4">
    <source>
        <dbReference type="ARBA" id="ARBA00022946"/>
    </source>
</evidence>
<reference evidence="10" key="1">
    <citation type="submission" date="2021-01" db="EMBL/GenBank/DDBJ databases">
        <authorList>
            <person name="Corre E."/>
            <person name="Pelletier E."/>
            <person name="Niang G."/>
            <person name="Scheremetjew M."/>
            <person name="Finn R."/>
            <person name="Kale V."/>
            <person name="Holt S."/>
            <person name="Cochrane G."/>
            <person name="Meng A."/>
            <person name="Brown T."/>
            <person name="Cohen L."/>
        </authorList>
    </citation>
    <scope>NUCLEOTIDE SEQUENCE</scope>
    <source>
        <strain evidence="10">SAG 11-49</strain>
    </source>
</reference>
<proteinExistence type="inferred from homology"/>
<comment type="subcellular location">
    <subcellularLocation>
        <location evidence="1">Mitochondrion inner membrane</location>
    </subcellularLocation>
</comment>
<evidence type="ECO:0000313" key="10">
    <source>
        <dbReference type="EMBL" id="CAD8682623.1"/>
    </source>
</evidence>
<dbReference type="Gene3D" id="3.10.450.240">
    <property type="match status" value="1"/>
</dbReference>
<dbReference type="SMART" id="SM00978">
    <property type="entry name" value="Tim44"/>
    <property type="match status" value="1"/>
</dbReference>
<dbReference type="PROSITE" id="PS51257">
    <property type="entry name" value="PROKAR_LIPOPROTEIN"/>
    <property type="match status" value="1"/>
</dbReference>